<evidence type="ECO:0000256" key="2">
    <source>
        <dbReference type="ARBA" id="ARBA00022692"/>
    </source>
</evidence>
<dbReference type="PANTHER" id="PTHR42910:SF1">
    <property type="entry name" value="MAJOR FACILITATOR SUPERFAMILY (MFS) PROFILE DOMAIN-CONTAINING PROTEIN"/>
    <property type="match status" value="1"/>
</dbReference>
<dbReference type="PROSITE" id="PS50850">
    <property type="entry name" value="MFS"/>
    <property type="match status" value="1"/>
</dbReference>
<reference evidence="7 8" key="1">
    <citation type="submission" date="2023-07" db="EMBL/GenBank/DDBJ databases">
        <title>Citrobacter selenititolerans sp. nov., isolated from seleniferous soil.</title>
        <authorList>
            <person name="Zhang S."/>
            <person name="Li K."/>
            <person name="Peng J."/>
            <person name="Wang H."/>
            <person name="Sun J."/>
            <person name="Guo Y."/>
        </authorList>
    </citation>
    <scope>NUCLEOTIDE SEQUENCE [LARGE SCALE GENOMIC DNA]</scope>
    <source>
        <strain evidence="7 8">S2-9</strain>
    </source>
</reference>
<dbReference type="Proteomes" id="UP001174867">
    <property type="component" value="Unassembled WGS sequence"/>
</dbReference>
<dbReference type="Gene3D" id="1.20.1250.20">
    <property type="entry name" value="MFS general substrate transporter like domains"/>
    <property type="match status" value="1"/>
</dbReference>
<feature type="transmembrane region" description="Helical" evidence="5">
    <location>
        <begin position="327"/>
        <end position="345"/>
    </location>
</feature>
<dbReference type="EMBL" id="JAUJYW010000002">
    <property type="protein sequence ID" value="MDN8598854.1"/>
    <property type="molecule type" value="Genomic_DNA"/>
</dbReference>
<evidence type="ECO:0000256" key="5">
    <source>
        <dbReference type="SAM" id="Phobius"/>
    </source>
</evidence>
<dbReference type="SUPFAM" id="SSF103473">
    <property type="entry name" value="MFS general substrate transporter"/>
    <property type="match status" value="1"/>
</dbReference>
<accession>A0ABT8PRG0</accession>
<keyword evidence="3 5" id="KW-1133">Transmembrane helix</keyword>
<proteinExistence type="predicted"/>
<organism evidence="7 8">
    <name type="scientific">Citrobacter enshiensis</name>
    <dbReference type="NCBI Taxonomy" id="2971264"/>
    <lineage>
        <taxon>Bacteria</taxon>
        <taxon>Pseudomonadati</taxon>
        <taxon>Pseudomonadota</taxon>
        <taxon>Gammaproteobacteria</taxon>
        <taxon>Enterobacterales</taxon>
        <taxon>Enterobacteriaceae</taxon>
        <taxon>Citrobacter</taxon>
    </lineage>
</organism>
<evidence type="ECO:0000256" key="3">
    <source>
        <dbReference type="ARBA" id="ARBA00022989"/>
    </source>
</evidence>
<dbReference type="InterPro" id="IPR020846">
    <property type="entry name" value="MFS_dom"/>
</dbReference>
<feature type="transmembrane region" description="Helical" evidence="5">
    <location>
        <begin position="125"/>
        <end position="152"/>
    </location>
</feature>
<feature type="transmembrane region" description="Helical" evidence="5">
    <location>
        <begin position="92"/>
        <end position="113"/>
    </location>
</feature>
<comment type="caution">
    <text evidence="7">The sequence shown here is derived from an EMBL/GenBank/DDBJ whole genome shotgun (WGS) entry which is preliminary data.</text>
</comment>
<feature type="transmembrane region" description="Helical" evidence="5">
    <location>
        <begin position="70"/>
        <end position="86"/>
    </location>
</feature>
<dbReference type="PANTHER" id="PTHR42910">
    <property type="entry name" value="TRANSPORTER SCO4007-RELATED"/>
    <property type="match status" value="1"/>
</dbReference>
<feature type="transmembrane region" description="Helical" evidence="5">
    <location>
        <begin position="244"/>
        <end position="263"/>
    </location>
</feature>
<evidence type="ECO:0000313" key="8">
    <source>
        <dbReference type="Proteomes" id="UP001174867"/>
    </source>
</evidence>
<evidence type="ECO:0000256" key="1">
    <source>
        <dbReference type="ARBA" id="ARBA00022475"/>
    </source>
</evidence>
<evidence type="ECO:0000313" key="7">
    <source>
        <dbReference type="EMBL" id="MDN8598854.1"/>
    </source>
</evidence>
<dbReference type="InterPro" id="IPR036259">
    <property type="entry name" value="MFS_trans_sf"/>
</dbReference>
<dbReference type="RefSeq" id="WP_301697311.1">
    <property type="nucleotide sequence ID" value="NZ_JAUJYW010000002.1"/>
</dbReference>
<evidence type="ECO:0000256" key="4">
    <source>
        <dbReference type="ARBA" id="ARBA00023136"/>
    </source>
</evidence>
<name>A0ABT8PRG0_9ENTR</name>
<dbReference type="Pfam" id="PF07690">
    <property type="entry name" value="MFS_1"/>
    <property type="match status" value="1"/>
</dbReference>
<feature type="transmembrane region" description="Helical" evidence="5">
    <location>
        <begin position="214"/>
        <end position="232"/>
    </location>
</feature>
<gene>
    <name evidence="7" type="ORF">Q0A17_05415</name>
</gene>
<feature type="transmembrane region" description="Helical" evidence="5">
    <location>
        <begin position="41"/>
        <end position="63"/>
    </location>
</feature>
<keyword evidence="2 5" id="KW-0812">Transmembrane</keyword>
<feature type="transmembrane region" description="Helical" evidence="5">
    <location>
        <begin position="158"/>
        <end position="175"/>
    </location>
</feature>
<dbReference type="InterPro" id="IPR011701">
    <property type="entry name" value="MFS"/>
</dbReference>
<evidence type="ECO:0000259" key="6">
    <source>
        <dbReference type="PROSITE" id="PS50850"/>
    </source>
</evidence>
<keyword evidence="4 5" id="KW-0472">Membrane</keyword>
<feature type="domain" description="Major facilitator superfamily (MFS) profile" evidence="6">
    <location>
        <begin position="5"/>
        <end position="380"/>
    </location>
</feature>
<protein>
    <submittedName>
        <fullName evidence="7">MFS transporter</fullName>
    </submittedName>
</protein>
<keyword evidence="1" id="KW-1003">Cell membrane</keyword>
<feature type="transmembrane region" description="Helical" evidence="5">
    <location>
        <begin position="351"/>
        <end position="374"/>
    </location>
</feature>
<keyword evidence="8" id="KW-1185">Reference proteome</keyword>
<sequence>MKKTLRLLVPLIGGVTSANMYYIQPLIPYVSYSQSVTYQSAALLYCLALVGNALALTFIIPAADFIDRKKLLLSLYTLSGISLVLFRVLNGYISLCVLSTLTGVGASALPLMVADISRRTQDKRIIGHIMGGILVGILSSRFIACFFCALWGWRSVYLVAGLAMFLISGLLFVVYPRTAETEIDRQIRYPVMLRLSLTLLVSNATVRYYSVNGFFLMFLFAAFWSNVSAYLLMSFHLSTWQTGIFSLAGVAGAGAAFFSGVILNHCRNSMLFLRGGCLLSVGLMALDHSLWMLITGTLLVDAFIQLLHVSNQTRLYSACPGKESRVASIYMTSFVLGGAAGGYVSSRIFTLSGWSGVLMLCLGTSVCLLILYVVCHNRIDAA</sequence>
<feature type="transmembrane region" description="Helical" evidence="5">
    <location>
        <begin position="288"/>
        <end position="307"/>
    </location>
</feature>